<comment type="similarity">
    <text evidence="3 12">Belongs to the protein disulfide isomerase family.</text>
</comment>
<sequence length="494" mass="56174">MFGIFYAFLLSVLFASSYNLVHEYTDSDFDARMTGKRALVMFFSPNCGHCVRLKPTYDSVSNTPSIMASEVAIVKVDCSGKGKETCSKYEVSGFPTVKYISRTETPEIVVDYQGDRSQKDLERFIFDNSRPAISKIPDSEIQSFITNLDLPVVFGFFKDKNSKLYLKLVSLVGSHKGKFAFGYSFSSEQAKQLGYKQESVVLFRQSLYKSPLEESILVSDSEKDLQQFLSDNTHSIVELLTPKKDSEISRPLVVVYLPLDPSLQKSTFRRFRNTVIKIAKTQKEITFAVSTRDLFRDLMEDIAPKAGDKDIHIVAFESEDQKYVSTELGSLDEFKKFEAVLIKFVSDFQKGDVLEKFVKSEPIPESQEGNVVTVVAKNIHQVVLDSDKDVFIEFYAPWCGHCKKLTPKFEELATLLKDEEKLIICKMDATANEVEKRFTVEGFPTIFFLKAGDKTHPIQYDGKRDVSSMFKWIKEQATHPIKYDGELPSSKDEL</sequence>
<keyword evidence="9 13" id="KW-0413">Isomerase</keyword>
<dbReference type="PANTHER" id="PTHR18929:SF132">
    <property type="entry name" value="PROTEIN DISULFIDE-ISOMERASE A3"/>
    <property type="match status" value="1"/>
</dbReference>
<dbReference type="AlphaFoldDB" id="A0A6B2G559"/>
<evidence type="ECO:0000313" key="15">
    <source>
        <dbReference type="EMBL" id="NDJ95853.1"/>
    </source>
</evidence>
<keyword evidence="7" id="KW-0256">Endoplasmic reticulum</keyword>
<keyword evidence="6" id="KW-0677">Repeat</keyword>
<dbReference type="Pfam" id="PF13848">
    <property type="entry name" value="Thioredoxin_6"/>
    <property type="match status" value="1"/>
</dbReference>
<evidence type="ECO:0000256" key="8">
    <source>
        <dbReference type="ARBA" id="ARBA00023157"/>
    </source>
</evidence>
<evidence type="ECO:0000256" key="7">
    <source>
        <dbReference type="ARBA" id="ARBA00022824"/>
    </source>
</evidence>
<feature type="domain" description="Thioredoxin" evidence="14">
    <location>
        <begin position="9"/>
        <end position="130"/>
    </location>
</feature>
<organism evidence="15">
    <name type="scientific">Myxobolus squamalis</name>
    <name type="common">Myxosporean</name>
    <dbReference type="NCBI Taxonomy" id="59785"/>
    <lineage>
        <taxon>Eukaryota</taxon>
        <taxon>Metazoa</taxon>
        <taxon>Cnidaria</taxon>
        <taxon>Myxozoa</taxon>
        <taxon>Myxosporea</taxon>
        <taxon>Bivalvulida</taxon>
        <taxon>Platysporina</taxon>
        <taxon>Myxobolidae</taxon>
        <taxon>Myxobolus</taxon>
    </lineage>
</organism>
<keyword evidence="8 11" id="KW-1015">Disulfide bond</keyword>
<evidence type="ECO:0000256" key="3">
    <source>
        <dbReference type="ARBA" id="ARBA00006347"/>
    </source>
</evidence>
<keyword evidence="10 11" id="KW-0676">Redox-active center</keyword>
<dbReference type="InterPro" id="IPR036249">
    <property type="entry name" value="Thioredoxin-like_sf"/>
</dbReference>
<dbReference type="PROSITE" id="PS51352">
    <property type="entry name" value="THIOREDOXIN_2"/>
    <property type="match status" value="2"/>
</dbReference>
<keyword evidence="5 13" id="KW-0732">Signal</keyword>
<evidence type="ECO:0000256" key="12">
    <source>
        <dbReference type="RuleBase" id="RU004208"/>
    </source>
</evidence>
<feature type="domain" description="Thioredoxin" evidence="14">
    <location>
        <begin position="348"/>
        <end position="478"/>
    </location>
</feature>
<dbReference type="GO" id="GO:0003756">
    <property type="term" value="F:protein disulfide isomerase activity"/>
    <property type="evidence" value="ECO:0007669"/>
    <property type="project" value="UniProtKB-EC"/>
</dbReference>
<evidence type="ECO:0000256" key="6">
    <source>
        <dbReference type="ARBA" id="ARBA00022737"/>
    </source>
</evidence>
<dbReference type="NCBIfam" id="TIGR01126">
    <property type="entry name" value="pdi_dom"/>
    <property type="match status" value="1"/>
</dbReference>
<dbReference type="PRINTS" id="PR00421">
    <property type="entry name" value="THIOREDOXIN"/>
</dbReference>
<evidence type="ECO:0000256" key="5">
    <source>
        <dbReference type="ARBA" id="ARBA00022729"/>
    </source>
</evidence>
<evidence type="ECO:0000259" key="14">
    <source>
        <dbReference type="PROSITE" id="PS51352"/>
    </source>
</evidence>
<evidence type="ECO:0000256" key="13">
    <source>
        <dbReference type="RuleBase" id="RU361130"/>
    </source>
</evidence>
<dbReference type="InterPro" id="IPR005792">
    <property type="entry name" value="Prot_disulphide_isomerase"/>
</dbReference>
<name>A0A6B2G559_MYXSQ</name>
<dbReference type="InterPro" id="IPR013766">
    <property type="entry name" value="Thioredoxin_domain"/>
</dbReference>
<proteinExistence type="inferred from homology"/>
<accession>A0A6B2G559</accession>
<comment type="subcellular location">
    <subcellularLocation>
        <location evidence="2">Endoplasmic reticulum lumen</location>
    </subcellularLocation>
</comment>
<evidence type="ECO:0000256" key="9">
    <source>
        <dbReference type="ARBA" id="ARBA00023235"/>
    </source>
</evidence>
<evidence type="ECO:0000256" key="4">
    <source>
        <dbReference type="ARBA" id="ARBA00012723"/>
    </source>
</evidence>
<evidence type="ECO:0000256" key="11">
    <source>
        <dbReference type="PIRSR" id="PIRSR605792-51"/>
    </source>
</evidence>
<dbReference type="EC" id="5.3.4.1" evidence="4 13"/>
<protein>
    <recommendedName>
        <fullName evidence="4 13">Protein disulfide-isomerase</fullName>
        <ecNumber evidence="4 13">5.3.4.1</ecNumber>
    </recommendedName>
</protein>
<dbReference type="EMBL" id="GHBR01000272">
    <property type="protein sequence ID" value="NDJ95853.1"/>
    <property type="molecule type" value="Transcribed_RNA"/>
</dbReference>
<dbReference type="GO" id="GO:0006457">
    <property type="term" value="P:protein folding"/>
    <property type="evidence" value="ECO:0007669"/>
    <property type="project" value="TreeGrafter"/>
</dbReference>
<dbReference type="NCBIfam" id="TIGR01130">
    <property type="entry name" value="ER_PDI_fam"/>
    <property type="match status" value="1"/>
</dbReference>
<dbReference type="InterPro" id="IPR017937">
    <property type="entry name" value="Thioredoxin_CS"/>
</dbReference>
<dbReference type="PROSITE" id="PS00194">
    <property type="entry name" value="THIOREDOXIN_1"/>
    <property type="match status" value="2"/>
</dbReference>
<evidence type="ECO:0000256" key="10">
    <source>
        <dbReference type="ARBA" id="ARBA00023284"/>
    </source>
</evidence>
<dbReference type="InterPro" id="IPR005788">
    <property type="entry name" value="PDI_thioredoxin-like_dom"/>
</dbReference>
<feature type="chain" id="PRO_5025713263" description="Protein disulfide-isomerase" evidence="13">
    <location>
        <begin position="18"/>
        <end position="494"/>
    </location>
</feature>
<evidence type="ECO:0000256" key="1">
    <source>
        <dbReference type="ARBA" id="ARBA00001182"/>
    </source>
</evidence>
<feature type="disulfide bond" description="Redox-active" evidence="11">
    <location>
        <begin position="399"/>
        <end position="402"/>
    </location>
</feature>
<dbReference type="SUPFAM" id="SSF52833">
    <property type="entry name" value="Thioredoxin-like"/>
    <property type="match status" value="3"/>
</dbReference>
<dbReference type="GO" id="GO:0005788">
    <property type="term" value="C:endoplasmic reticulum lumen"/>
    <property type="evidence" value="ECO:0007669"/>
    <property type="project" value="UniProtKB-SubCell"/>
</dbReference>
<dbReference type="GO" id="GO:0034976">
    <property type="term" value="P:response to endoplasmic reticulum stress"/>
    <property type="evidence" value="ECO:0007669"/>
    <property type="project" value="TreeGrafter"/>
</dbReference>
<reference evidence="15" key="1">
    <citation type="submission" date="2018-11" db="EMBL/GenBank/DDBJ databases">
        <title>Myxobolus squamalis genome and transcriptome.</title>
        <authorList>
            <person name="Yahalomi D."/>
            <person name="Atkinson S.D."/>
            <person name="Neuhof M."/>
            <person name="Chang E.S."/>
            <person name="Philippe H."/>
            <person name="Cartwright P."/>
            <person name="Bartholomew J.L."/>
            <person name="Huchon D."/>
        </authorList>
    </citation>
    <scope>NUCLEOTIDE SEQUENCE</scope>
    <source>
        <strain evidence="15">71B08</strain>
        <tissue evidence="15">Whole</tissue>
    </source>
</reference>
<feature type="disulfide bond" description="Redox-active" evidence="11">
    <location>
        <begin position="47"/>
        <end position="50"/>
    </location>
</feature>
<dbReference type="Pfam" id="PF00085">
    <property type="entry name" value="Thioredoxin"/>
    <property type="match status" value="2"/>
</dbReference>
<comment type="catalytic activity">
    <reaction evidence="1 13">
        <text>Catalyzes the rearrangement of -S-S- bonds in proteins.</text>
        <dbReference type="EC" id="5.3.4.1"/>
    </reaction>
</comment>
<dbReference type="Gene3D" id="3.40.30.10">
    <property type="entry name" value="Glutaredoxin"/>
    <property type="match status" value="4"/>
</dbReference>
<dbReference type="PANTHER" id="PTHR18929">
    <property type="entry name" value="PROTEIN DISULFIDE ISOMERASE"/>
    <property type="match status" value="1"/>
</dbReference>
<feature type="signal peptide" evidence="13">
    <location>
        <begin position="1"/>
        <end position="17"/>
    </location>
</feature>
<dbReference type="CDD" id="cd02995">
    <property type="entry name" value="PDI_a_PDI_a'_C"/>
    <property type="match status" value="1"/>
</dbReference>
<evidence type="ECO:0000256" key="2">
    <source>
        <dbReference type="ARBA" id="ARBA00004319"/>
    </source>
</evidence>